<comment type="caution">
    <text evidence="2">The sequence shown here is derived from an EMBL/GenBank/DDBJ whole genome shotgun (WGS) entry which is preliminary data.</text>
</comment>
<evidence type="ECO:0000313" key="3">
    <source>
        <dbReference type="Proteomes" id="UP000627369"/>
    </source>
</evidence>
<feature type="domain" description="DUF8094" evidence="1">
    <location>
        <begin position="47"/>
        <end position="329"/>
    </location>
</feature>
<reference evidence="2" key="1">
    <citation type="journal article" date="2014" name="Int. J. Syst. Evol. Microbiol.">
        <title>Complete genome sequence of Corynebacterium casei LMG S-19264T (=DSM 44701T), isolated from a smear-ripened cheese.</title>
        <authorList>
            <consortium name="US DOE Joint Genome Institute (JGI-PGF)"/>
            <person name="Walter F."/>
            <person name="Albersmeier A."/>
            <person name="Kalinowski J."/>
            <person name="Ruckert C."/>
        </authorList>
    </citation>
    <scope>NUCLEOTIDE SEQUENCE</scope>
    <source>
        <strain evidence="2">CGMCC 4.7398</strain>
    </source>
</reference>
<dbReference type="PROSITE" id="PS51257">
    <property type="entry name" value="PROKAR_LIPOPROTEIN"/>
    <property type="match status" value="1"/>
</dbReference>
<reference evidence="2" key="2">
    <citation type="submission" date="2020-09" db="EMBL/GenBank/DDBJ databases">
        <authorList>
            <person name="Sun Q."/>
            <person name="Zhou Y."/>
        </authorList>
    </citation>
    <scope>NUCLEOTIDE SEQUENCE</scope>
    <source>
        <strain evidence="2">CGMCC 4.7398</strain>
    </source>
</reference>
<protein>
    <recommendedName>
        <fullName evidence="1">DUF8094 domain-containing protein</fullName>
    </recommendedName>
</protein>
<dbReference type="EMBL" id="BNAS01000007">
    <property type="protein sequence ID" value="GHH78314.1"/>
    <property type="molecule type" value="Genomic_DNA"/>
</dbReference>
<keyword evidence="3" id="KW-1185">Reference proteome</keyword>
<evidence type="ECO:0000313" key="2">
    <source>
        <dbReference type="EMBL" id="GHH78314.1"/>
    </source>
</evidence>
<dbReference type="AlphaFoldDB" id="A0A919G5T1"/>
<gene>
    <name evidence="2" type="ORF">GCM10017772_41340</name>
</gene>
<name>A0A919G5T1_9MICO</name>
<proteinExistence type="predicted"/>
<organism evidence="2 3">
    <name type="scientific">Promicromonospora soli</name>
    <dbReference type="NCBI Taxonomy" id="2035533"/>
    <lineage>
        <taxon>Bacteria</taxon>
        <taxon>Bacillati</taxon>
        <taxon>Actinomycetota</taxon>
        <taxon>Actinomycetes</taxon>
        <taxon>Micrococcales</taxon>
        <taxon>Promicromonosporaceae</taxon>
        <taxon>Promicromonospora</taxon>
    </lineage>
</organism>
<dbReference type="Proteomes" id="UP000627369">
    <property type="component" value="Unassembled WGS sequence"/>
</dbReference>
<dbReference type="Pfam" id="PF26366">
    <property type="entry name" value="DUF8094"/>
    <property type="match status" value="1"/>
</dbReference>
<accession>A0A919G5T1</accession>
<dbReference type="InterPro" id="IPR058407">
    <property type="entry name" value="DUF8094"/>
</dbReference>
<sequence>MLRSGALPSARRRAVAGLTAVGLASVALTGCTVEPPTPAPEPPTVAAVVSVAQERKILDRVSGVVEGTTKAGDAGSLAARLTGPALAMREAELDVAASGNTDALSDLSMRMQQLVPASDPQWPRTSYAITEQPPDQTTPTLMAFEQDSARGQYKLWGWVRLVPDIAMPRFAEANLGSAAVPEDDTSLKVTPRDAIKRYASVLSVDEDSKYAADFRDDYLRRLVRRSGETQLAAIEHKDGKGTFEVAYQPTKDPVKAVRTVDGGALVLAAMRSQETLTAEENWELGPLAPSAKALWGDAKRTNVMRIVYRDTVALYVPPAGSAEPISLLGHHRVPYAVSNS</sequence>
<evidence type="ECO:0000259" key="1">
    <source>
        <dbReference type="Pfam" id="PF26366"/>
    </source>
</evidence>